<name>A0A7I8KQX9_SPIIN</name>
<feature type="compositionally biased region" description="Gly residues" evidence="6">
    <location>
        <begin position="118"/>
        <end position="130"/>
    </location>
</feature>
<feature type="transmembrane region" description="Helical" evidence="7">
    <location>
        <begin position="217"/>
        <end position="236"/>
    </location>
</feature>
<dbReference type="AlphaFoldDB" id="A0A7I8KQX9"/>
<dbReference type="EMBL" id="LR746271">
    <property type="protein sequence ID" value="CAA7400207.1"/>
    <property type="molecule type" value="Genomic_DNA"/>
</dbReference>
<keyword evidence="4 7" id="KW-1133">Transmembrane helix</keyword>
<evidence type="ECO:0000256" key="2">
    <source>
        <dbReference type="ARBA" id="ARBA00008821"/>
    </source>
</evidence>
<feature type="transmembrane region" description="Helical" evidence="7">
    <location>
        <begin position="583"/>
        <end position="601"/>
    </location>
</feature>
<dbReference type="OrthoDB" id="756838at2759"/>
<keyword evidence="5 7" id="KW-0472">Membrane</keyword>
<evidence type="ECO:0000256" key="1">
    <source>
        <dbReference type="ARBA" id="ARBA00004141"/>
    </source>
</evidence>
<dbReference type="PANTHER" id="PTHR11119">
    <property type="entry name" value="XANTHINE-URACIL / VITAMIN C PERMEASE FAMILY MEMBER"/>
    <property type="match status" value="1"/>
</dbReference>
<evidence type="ECO:0000256" key="4">
    <source>
        <dbReference type="ARBA" id="ARBA00022989"/>
    </source>
</evidence>
<comment type="similarity">
    <text evidence="2">Belongs to the nucleobase:cation symporter-2 (NCS2) (TC 2.A.40) family.</text>
</comment>
<evidence type="ECO:0000256" key="6">
    <source>
        <dbReference type="SAM" id="MobiDB-lite"/>
    </source>
</evidence>
<evidence type="ECO:0000256" key="3">
    <source>
        <dbReference type="ARBA" id="ARBA00022692"/>
    </source>
</evidence>
<gene>
    <name evidence="8" type="ORF">SI8410_08010885</name>
</gene>
<evidence type="ECO:0000313" key="9">
    <source>
        <dbReference type="Proteomes" id="UP000663760"/>
    </source>
</evidence>
<keyword evidence="9" id="KW-1185">Reference proteome</keyword>
<feature type="transmembrane region" description="Helical" evidence="7">
    <location>
        <begin position="182"/>
        <end position="205"/>
    </location>
</feature>
<feature type="transmembrane region" description="Helical" evidence="7">
    <location>
        <begin position="528"/>
        <end position="546"/>
    </location>
</feature>
<accession>A0A7I8KQX9</accession>
<feature type="transmembrane region" description="Helical" evidence="7">
    <location>
        <begin position="552"/>
        <end position="571"/>
    </location>
</feature>
<dbReference type="GO" id="GO:0022857">
    <property type="term" value="F:transmembrane transporter activity"/>
    <property type="evidence" value="ECO:0007669"/>
    <property type="project" value="InterPro"/>
</dbReference>
<dbReference type="GO" id="GO:0016020">
    <property type="term" value="C:membrane"/>
    <property type="evidence" value="ECO:0007669"/>
    <property type="project" value="UniProtKB-SubCell"/>
</dbReference>
<sequence>MSGTDGTPQRRPRPGPWPSESNQAAPAAMPPASWAKRTGFKGRVSGESVSGDSGQFVPNRAAKGPEVLPDLEAGRARQGPPPAAAVPLNGEPASKDRVAAPTPEGDQPVKKRKDSDGEGGAAAKGPGVQGVNGQSKSDPPPQKSRREEEAGSLPQVLEDEDFVGRRPHINYDLRESPGLVPIAFYGFQHYLSVVGSIILIPLVIVPAMGGTYDDTSAVVSTVFFVSGLTTLLNSLFGSRLPLIQGPSFVYLAPALAIINSPEFLGLTGNKFRHIMRALQGSIIISSAFQAFLGYSGLASIFLRLINPVVVSPTIAAVGLSFFSYGFTRVGVCLEIGILQLLLVIVFSLYLRRVSVFGHRVFLIYAVPLSVGITWAVAFLLTEVGAYSYKGCDADVPSSNAVSEYCRRHVPRMKHCRADTSHALRSSPWFRLPYPMQWGTPIFDWKMVLVMCVASVIASVDSVGSYHASSLLVASRPPTSGVLSRGIGLEGISSVLAGIWGTGTGSTTLTENVHTIAVTKMGSRRAVEVGAGILILLSFVGKVGGFIASIPDVVVAALLCFMWAMLAALGLSNLRYSEAGSSRNIIIVGLSLFFSLSVPAYFQQYGTVSGANSAVPSYFHPYVVASHGPFRTRYDGVNYVMNSVLSLHMVVAFLIAVVLDNTVPGSKQERGVYIWSEPEVARRDPALARDYQLPFKVGRPFRWVKWVGL</sequence>
<dbReference type="Pfam" id="PF00860">
    <property type="entry name" value="Xan_ur_permease"/>
    <property type="match status" value="1"/>
</dbReference>
<feature type="transmembrane region" description="Helical" evidence="7">
    <location>
        <begin position="361"/>
        <end position="380"/>
    </location>
</feature>
<keyword evidence="3 7" id="KW-0812">Transmembrane</keyword>
<dbReference type="Proteomes" id="UP000663760">
    <property type="component" value="Chromosome 8"/>
</dbReference>
<evidence type="ECO:0000313" key="8">
    <source>
        <dbReference type="EMBL" id="CAA7400207.1"/>
    </source>
</evidence>
<evidence type="ECO:0000256" key="7">
    <source>
        <dbReference type="SAM" id="Phobius"/>
    </source>
</evidence>
<organism evidence="8 9">
    <name type="scientific">Spirodela intermedia</name>
    <name type="common">Intermediate duckweed</name>
    <dbReference type="NCBI Taxonomy" id="51605"/>
    <lineage>
        <taxon>Eukaryota</taxon>
        <taxon>Viridiplantae</taxon>
        <taxon>Streptophyta</taxon>
        <taxon>Embryophyta</taxon>
        <taxon>Tracheophyta</taxon>
        <taxon>Spermatophyta</taxon>
        <taxon>Magnoliopsida</taxon>
        <taxon>Liliopsida</taxon>
        <taxon>Araceae</taxon>
        <taxon>Lemnoideae</taxon>
        <taxon>Spirodela</taxon>
    </lineage>
</organism>
<feature type="compositionally biased region" description="Basic and acidic residues" evidence="6">
    <location>
        <begin position="107"/>
        <end position="116"/>
    </location>
</feature>
<dbReference type="InterPro" id="IPR006043">
    <property type="entry name" value="NCS2"/>
</dbReference>
<feature type="transmembrane region" description="Helical" evidence="7">
    <location>
        <begin position="325"/>
        <end position="349"/>
    </location>
</feature>
<reference evidence="8" key="1">
    <citation type="submission" date="2020-02" db="EMBL/GenBank/DDBJ databases">
        <authorList>
            <person name="Scholz U."/>
            <person name="Mascher M."/>
            <person name="Fiebig A."/>
        </authorList>
    </citation>
    <scope>NUCLEOTIDE SEQUENCE</scope>
</reference>
<feature type="region of interest" description="Disordered" evidence="6">
    <location>
        <begin position="1"/>
        <end position="159"/>
    </location>
</feature>
<proteinExistence type="inferred from homology"/>
<comment type="subcellular location">
    <subcellularLocation>
        <location evidence="1">Membrane</location>
        <topology evidence="1">Multi-pass membrane protein</topology>
    </subcellularLocation>
</comment>
<protein>
    <submittedName>
        <fullName evidence="8">Uncharacterized protein</fullName>
    </submittedName>
</protein>
<evidence type="ECO:0000256" key="5">
    <source>
        <dbReference type="ARBA" id="ARBA00023136"/>
    </source>
</evidence>
<feature type="transmembrane region" description="Helical" evidence="7">
    <location>
        <begin position="248"/>
        <end position="268"/>
    </location>
</feature>
<feature type="transmembrane region" description="Helical" evidence="7">
    <location>
        <begin position="638"/>
        <end position="658"/>
    </location>
</feature>